<dbReference type="InterPro" id="IPR035965">
    <property type="entry name" value="PAS-like_dom_sf"/>
</dbReference>
<dbReference type="EMBL" id="FOZL01000002">
    <property type="protein sequence ID" value="SFS20742.1"/>
    <property type="molecule type" value="Genomic_DNA"/>
</dbReference>
<dbReference type="PANTHER" id="PTHR33121:SF71">
    <property type="entry name" value="OXYGEN SENSOR PROTEIN DOSP"/>
    <property type="match status" value="1"/>
</dbReference>
<accession>A0A1I6MYG0</accession>
<protein>
    <submittedName>
        <fullName evidence="2">EAL domain, c-di-GMP-specific phosphodiesterase class I (Or its enzymatically inactive variant)</fullName>
    </submittedName>
</protein>
<dbReference type="STRING" id="474950.SAMN05421771_3797"/>
<dbReference type="RefSeq" id="WP_089842599.1">
    <property type="nucleotide sequence ID" value="NZ_FOZL01000002.1"/>
</dbReference>
<dbReference type="Pfam" id="PF08448">
    <property type="entry name" value="PAS_4"/>
    <property type="match status" value="1"/>
</dbReference>
<dbReference type="OrthoDB" id="9759607at2"/>
<dbReference type="SUPFAM" id="SSF55785">
    <property type="entry name" value="PYP-like sensor domain (PAS domain)"/>
    <property type="match status" value="1"/>
</dbReference>
<dbReference type="SUPFAM" id="SSF141868">
    <property type="entry name" value="EAL domain-like"/>
    <property type="match status" value="1"/>
</dbReference>
<dbReference type="SMART" id="SM00052">
    <property type="entry name" value="EAL"/>
    <property type="match status" value="1"/>
</dbReference>
<feature type="domain" description="EAL" evidence="1">
    <location>
        <begin position="1"/>
        <end position="251"/>
    </location>
</feature>
<dbReference type="CDD" id="cd01948">
    <property type="entry name" value="EAL"/>
    <property type="match status" value="1"/>
</dbReference>
<evidence type="ECO:0000313" key="2">
    <source>
        <dbReference type="EMBL" id="SFS20742.1"/>
    </source>
</evidence>
<dbReference type="PANTHER" id="PTHR33121">
    <property type="entry name" value="CYCLIC DI-GMP PHOSPHODIESTERASE PDEF"/>
    <property type="match status" value="1"/>
</dbReference>
<dbReference type="Gene3D" id="3.30.450.20">
    <property type="entry name" value="PAS domain"/>
    <property type="match status" value="1"/>
</dbReference>
<dbReference type="Gene3D" id="3.20.20.450">
    <property type="entry name" value="EAL domain"/>
    <property type="match status" value="1"/>
</dbReference>
<evidence type="ECO:0000313" key="3">
    <source>
        <dbReference type="Proteomes" id="UP000199024"/>
    </source>
</evidence>
<organism evidence="2 3">
    <name type="scientific">Granulicella pectinivorans</name>
    <dbReference type="NCBI Taxonomy" id="474950"/>
    <lineage>
        <taxon>Bacteria</taxon>
        <taxon>Pseudomonadati</taxon>
        <taxon>Acidobacteriota</taxon>
        <taxon>Terriglobia</taxon>
        <taxon>Terriglobales</taxon>
        <taxon>Acidobacteriaceae</taxon>
        <taxon>Granulicella</taxon>
    </lineage>
</organism>
<dbReference type="AlphaFoldDB" id="A0A1I6MYG0"/>
<sequence length="456" mass="49570">MIAKLQDVVEAIEKRQLVPCFQPLVEIRSGLLTGFEMLARWNHPVHGLILPSNFISLAEEHDLIDEVMDQIFLAAFQAAKSIETPHTLSVNLSPIQFQNRSLPDHIFRMAEQTGYSLHHLVVEITESALLDDLGCAREIALDLKSLGCRLALDDFGTGYSSLSHLQALPFDELKIDRSFVASMASRRESRKIVAAVIGLGHSLGLKTIAEGIETEEQAAMLLCLGCEVGQGWLYGKPVQALDLSSALAAPPRPTAAAPTPCGDGLSVSSLEALPNEHLAQLQAIYEGAPVGLCFLDRNLRYVNLNHRLAAIHNISVAAHLGRTMQEVVPQLFEFVEPSLLRSLKGEAVARIAIIQPATGPSETEKYLLLSCQPVRDEAGEVIGISVAVVDVMEYKTPFEQPPTTLPLHFSPNGEILRWDGIVEGIGTPPNQQTDGKRSDAVLYTITPPSLTKPALA</sequence>
<dbReference type="InterPro" id="IPR035919">
    <property type="entry name" value="EAL_sf"/>
</dbReference>
<dbReference type="GO" id="GO:0071111">
    <property type="term" value="F:cyclic-guanylate-specific phosphodiesterase activity"/>
    <property type="evidence" value="ECO:0007669"/>
    <property type="project" value="InterPro"/>
</dbReference>
<keyword evidence="3" id="KW-1185">Reference proteome</keyword>
<dbReference type="Pfam" id="PF00563">
    <property type="entry name" value="EAL"/>
    <property type="match status" value="1"/>
</dbReference>
<proteinExistence type="predicted"/>
<evidence type="ECO:0000259" key="1">
    <source>
        <dbReference type="PROSITE" id="PS50883"/>
    </source>
</evidence>
<dbReference type="PROSITE" id="PS50883">
    <property type="entry name" value="EAL"/>
    <property type="match status" value="1"/>
</dbReference>
<reference evidence="2 3" key="1">
    <citation type="submission" date="2016-10" db="EMBL/GenBank/DDBJ databases">
        <authorList>
            <person name="de Groot N.N."/>
        </authorList>
    </citation>
    <scope>NUCLEOTIDE SEQUENCE [LARGE SCALE GENOMIC DNA]</scope>
    <source>
        <strain evidence="2 3">DSM 21001</strain>
    </source>
</reference>
<dbReference type="Proteomes" id="UP000199024">
    <property type="component" value="Unassembled WGS sequence"/>
</dbReference>
<dbReference type="InterPro" id="IPR013656">
    <property type="entry name" value="PAS_4"/>
</dbReference>
<dbReference type="InterPro" id="IPR001633">
    <property type="entry name" value="EAL_dom"/>
</dbReference>
<name>A0A1I6MYG0_9BACT</name>
<gene>
    <name evidence="2" type="ORF">SAMN05421771_3797</name>
</gene>
<dbReference type="InterPro" id="IPR050706">
    <property type="entry name" value="Cyclic-di-GMP_PDE-like"/>
</dbReference>